<dbReference type="AlphaFoldDB" id="A0A1H6VD48"/>
<dbReference type="Proteomes" id="UP000183077">
    <property type="component" value="Unassembled WGS sequence"/>
</dbReference>
<dbReference type="CDD" id="cd04301">
    <property type="entry name" value="NAT_SF"/>
    <property type="match status" value="1"/>
</dbReference>
<evidence type="ECO:0000259" key="1">
    <source>
        <dbReference type="PROSITE" id="PS51186"/>
    </source>
</evidence>
<evidence type="ECO:0000313" key="2">
    <source>
        <dbReference type="EMBL" id="SEI98212.1"/>
    </source>
</evidence>
<evidence type="ECO:0000313" key="3">
    <source>
        <dbReference type="Proteomes" id="UP000183077"/>
    </source>
</evidence>
<reference evidence="2 3" key="1">
    <citation type="submission" date="2016-10" db="EMBL/GenBank/DDBJ databases">
        <authorList>
            <person name="de Groot N.N."/>
        </authorList>
    </citation>
    <scope>NUCLEOTIDE SEQUENCE [LARGE SCALE GENOMIC DNA]</scope>
    <source>
        <strain evidence="2 3">DSM 23048</strain>
    </source>
</reference>
<dbReference type="GO" id="GO:0016747">
    <property type="term" value="F:acyltransferase activity, transferring groups other than amino-acyl groups"/>
    <property type="evidence" value="ECO:0007669"/>
    <property type="project" value="InterPro"/>
</dbReference>
<dbReference type="PROSITE" id="PS51186">
    <property type="entry name" value="GNAT"/>
    <property type="match status" value="1"/>
</dbReference>
<accession>A0A1H6VD48</accession>
<name>A0A1H6VD48_9FLAO</name>
<gene>
    <name evidence="2" type="ORF">SAMN04488018_108105</name>
</gene>
<dbReference type="Gene3D" id="3.40.630.30">
    <property type="match status" value="1"/>
</dbReference>
<dbReference type="InterPro" id="IPR000182">
    <property type="entry name" value="GNAT_dom"/>
</dbReference>
<sequence>MENYQSYKFLALTEGLSKLIFRSFLLLYSNNHTMNIEIRPYQNSDKQELLDILRLNIPTYFAQEEANDLAEYLDHHLDLYYVALDGSRIIGAAGVNRNFDTESAALSWGFLHPDYHRKGAGSLLLKHRLSILTNDSRIKHIQVRTSQVVYRFFEKHNFTLTEVQKDYWAEGLDMYVMRYQL</sequence>
<dbReference type="SUPFAM" id="SSF55729">
    <property type="entry name" value="Acyl-CoA N-acyltransferases (Nat)"/>
    <property type="match status" value="1"/>
</dbReference>
<dbReference type="EMBL" id="FNYS01000008">
    <property type="protein sequence ID" value="SEI98212.1"/>
    <property type="molecule type" value="Genomic_DNA"/>
</dbReference>
<organism evidence="2 3">
    <name type="scientific">Myroides marinus</name>
    <dbReference type="NCBI Taxonomy" id="703342"/>
    <lineage>
        <taxon>Bacteria</taxon>
        <taxon>Pseudomonadati</taxon>
        <taxon>Bacteroidota</taxon>
        <taxon>Flavobacteriia</taxon>
        <taxon>Flavobacteriales</taxon>
        <taxon>Flavobacteriaceae</taxon>
        <taxon>Myroides</taxon>
    </lineage>
</organism>
<proteinExistence type="predicted"/>
<protein>
    <submittedName>
        <fullName evidence="2">N-acetylglutamate synthase, GNAT family</fullName>
    </submittedName>
</protein>
<dbReference type="Pfam" id="PF00583">
    <property type="entry name" value="Acetyltransf_1"/>
    <property type="match status" value="1"/>
</dbReference>
<feature type="domain" description="N-acetyltransferase" evidence="1">
    <location>
        <begin position="36"/>
        <end position="181"/>
    </location>
</feature>
<dbReference type="InterPro" id="IPR016181">
    <property type="entry name" value="Acyl_CoA_acyltransferase"/>
</dbReference>